<organism evidence="2 3">
    <name type="scientific">Algoriphagus faecimaris</name>
    <dbReference type="NCBI Taxonomy" id="686796"/>
    <lineage>
        <taxon>Bacteria</taxon>
        <taxon>Pseudomonadati</taxon>
        <taxon>Bacteroidota</taxon>
        <taxon>Cytophagia</taxon>
        <taxon>Cytophagales</taxon>
        <taxon>Cyclobacteriaceae</taxon>
        <taxon>Algoriphagus</taxon>
    </lineage>
</organism>
<dbReference type="STRING" id="686796.SAMN04488104_1002154"/>
<evidence type="ECO:0000259" key="1">
    <source>
        <dbReference type="Pfam" id="PF02190"/>
    </source>
</evidence>
<dbReference type="EMBL" id="FNAC01000002">
    <property type="protein sequence ID" value="SDC60998.1"/>
    <property type="molecule type" value="Genomic_DNA"/>
</dbReference>
<reference evidence="3" key="1">
    <citation type="submission" date="2016-10" db="EMBL/GenBank/DDBJ databases">
        <authorList>
            <person name="Varghese N."/>
            <person name="Submissions S."/>
        </authorList>
    </citation>
    <scope>NUCLEOTIDE SEQUENCE [LARGE SCALE GENOMIC DNA]</scope>
    <source>
        <strain evidence="3">DSM 23095</strain>
    </source>
</reference>
<keyword evidence="3" id="KW-1185">Reference proteome</keyword>
<dbReference type="PANTHER" id="PTHR46732:SF8">
    <property type="entry name" value="ATP-DEPENDENT PROTEASE LA (LON) DOMAIN PROTEIN"/>
    <property type="match status" value="1"/>
</dbReference>
<evidence type="ECO:0000313" key="3">
    <source>
        <dbReference type="Proteomes" id="UP000199060"/>
    </source>
</evidence>
<evidence type="ECO:0000313" key="2">
    <source>
        <dbReference type="EMBL" id="SDC60998.1"/>
    </source>
</evidence>
<dbReference type="AlphaFoldDB" id="A0A1G6MZH7"/>
<accession>A0A1G6MZH7</accession>
<dbReference type="SUPFAM" id="SSF88697">
    <property type="entry name" value="PUA domain-like"/>
    <property type="match status" value="1"/>
</dbReference>
<gene>
    <name evidence="2" type="ORF">SAMN04488104_1002154</name>
</gene>
<dbReference type="InterPro" id="IPR046336">
    <property type="entry name" value="Lon_prtase_N_sf"/>
</dbReference>
<dbReference type="Gene3D" id="2.30.130.40">
    <property type="entry name" value="LON domain-like"/>
    <property type="match status" value="1"/>
</dbReference>
<dbReference type="RefSeq" id="WP_317042208.1">
    <property type="nucleotide sequence ID" value="NZ_FNAC01000002.1"/>
</dbReference>
<feature type="domain" description="Lon N-terminal" evidence="1">
    <location>
        <begin position="3"/>
        <end position="123"/>
    </location>
</feature>
<proteinExistence type="predicted"/>
<dbReference type="InterPro" id="IPR015947">
    <property type="entry name" value="PUA-like_sf"/>
</dbReference>
<dbReference type="Proteomes" id="UP000199060">
    <property type="component" value="Unassembled WGS sequence"/>
</dbReference>
<sequence>MYLPLFPLKLVAFPGEELNLHIFEPRYRQLIADVEAGQGRFGVCAYLDKLSGFGTEMELVKIHKRYDDGRMDIMTLGKRVFKLKSFDNPLPGKLYAGGEVEFFRDSDRITPSLKYEYIFYLKEILYLLSYPHEIAVETVNSYTYAHKVGLSLEEELELIQLPSEGERVAFLTQHFKRIIPMLKAAEQAKEKIKQNGHFKHLDPLNF</sequence>
<name>A0A1G6MZH7_9BACT</name>
<dbReference type="Pfam" id="PF02190">
    <property type="entry name" value="LON_substr_bdg"/>
    <property type="match status" value="1"/>
</dbReference>
<protein>
    <recommendedName>
        <fullName evidence="1">Lon N-terminal domain-containing protein</fullName>
    </recommendedName>
</protein>
<dbReference type="PANTHER" id="PTHR46732">
    <property type="entry name" value="ATP-DEPENDENT PROTEASE LA (LON) DOMAIN PROTEIN"/>
    <property type="match status" value="1"/>
</dbReference>
<dbReference type="InterPro" id="IPR003111">
    <property type="entry name" value="Lon_prtase_N"/>
</dbReference>